<dbReference type="AlphaFoldDB" id="A0A6J4P9S6"/>
<feature type="region of interest" description="Disordered" evidence="1">
    <location>
        <begin position="1"/>
        <end position="87"/>
    </location>
</feature>
<sequence length="87" mass="9477">TRGRQVRSAGARPEHGPRVRAAGHTRRPRRHRRPDRHAKAQGDVPGPRGPHHALSRRHRRGLLAALLPAPDRVDTGARPAPGGGELL</sequence>
<accession>A0A6J4P9S6</accession>
<feature type="non-terminal residue" evidence="2">
    <location>
        <position position="1"/>
    </location>
</feature>
<dbReference type="EMBL" id="CADCUW010000227">
    <property type="protein sequence ID" value="CAA9410174.1"/>
    <property type="molecule type" value="Genomic_DNA"/>
</dbReference>
<proteinExistence type="predicted"/>
<feature type="compositionally biased region" description="Basic residues" evidence="1">
    <location>
        <begin position="49"/>
        <end position="61"/>
    </location>
</feature>
<feature type="non-terminal residue" evidence="2">
    <location>
        <position position="87"/>
    </location>
</feature>
<organism evidence="2">
    <name type="scientific">uncultured Rubrobacteraceae bacterium</name>
    <dbReference type="NCBI Taxonomy" id="349277"/>
    <lineage>
        <taxon>Bacteria</taxon>
        <taxon>Bacillati</taxon>
        <taxon>Actinomycetota</taxon>
        <taxon>Rubrobacteria</taxon>
        <taxon>Rubrobacterales</taxon>
        <taxon>Rubrobacteraceae</taxon>
        <taxon>environmental samples</taxon>
    </lineage>
</organism>
<gene>
    <name evidence="2" type="ORF">AVDCRST_MAG01-01-1563</name>
</gene>
<name>A0A6J4P9S6_9ACTN</name>
<evidence type="ECO:0000313" key="2">
    <source>
        <dbReference type="EMBL" id="CAA9410174.1"/>
    </source>
</evidence>
<evidence type="ECO:0000256" key="1">
    <source>
        <dbReference type="SAM" id="MobiDB-lite"/>
    </source>
</evidence>
<reference evidence="2" key="1">
    <citation type="submission" date="2020-02" db="EMBL/GenBank/DDBJ databases">
        <authorList>
            <person name="Meier V. D."/>
        </authorList>
    </citation>
    <scope>NUCLEOTIDE SEQUENCE</scope>
    <source>
        <strain evidence="2">AVDCRST_MAG01</strain>
    </source>
</reference>
<protein>
    <submittedName>
        <fullName evidence="2">Short-chain dehydrogenase, associated with 2-hydroxychromene-2-carboxylate isomerase family protein</fullName>
    </submittedName>
</protein>
<feature type="compositionally biased region" description="Basic residues" evidence="1">
    <location>
        <begin position="21"/>
        <end position="36"/>
    </location>
</feature>